<dbReference type="Proteomes" id="UP001557470">
    <property type="component" value="Unassembled WGS sequence"/>
</dbReference>
<dbReference type="AlphaFoldDB" id="A0ABD0WTS8"/>
<evidence type="ECO:0000313" key="4">
    <source>
        <dbReference type="Proteomes" id="UP001557470"/>
    </source>
</evidence>
<keyword evidence="4" id="KW-1185">Reference proteome</keyword>
<keyword evidence="2" id="KW-0812">Transmembrane</keyword>
<reference evidence="3 4" key="1">
    <citation type="submission" date="2024-06" db="EMBL/GenBank/DDBJ databases">
        <authorList>
            <person name="Pan Q."/>
            <person name="Wen M."/>
            <person name="Jouanno E."/>
            <person name="Zahm M."/>
            <person name="Klopp C."/>
            <person name="Cabau C."/>
            <person name="Louis A."/>
            <person name="Berthelot C."/>
            <person name="Parey E."/>
            <person name="Roest Crollius H."/>
            <person name="Montfort J."/>
            <person name="Robinson-Rechavi M."/>
            <person name="Bouchez O."/>
            <person name="Lampietro C."/>
            <person name="Lopez Roques C."/>
            <person name="Donnadieu C."/>
            <person name="Postlethwait J."/>
            <person name="Bobe J."/>
            <person name="Verreycken H."/>
            <person name="Guiguen Y."/>
        </authorList>
    </citation>
    <scope>NUCLEOTIDE SEQUENCE [LARGE SCALE GENOMIC DNA]</scope>
    <source>
        <strain evidence="3">Up_M1</strain>
        <tissue evidence="3">Testis</tissue>
    </source>
</reference>
<name>A0ABD0WTS8_UMBPY</name>
<accession>A0ABD0WTS8</accession>
<dbReference type="EMBL" id="JAGEUA010000008">
    <property type="protein sequence ID" value="KAL0967677.1"/>
    <property type="molecule type" value="Genomic_DNA"/>
</dbReference>
<feature type="compositionally biased region" description="Basic and acidic residues" evidence="1">
    <location>
        <begin position="55"/>
        <end position="64"/>
    </location>
</feature>
<feature type="region of interest" description="Disordered" evidence="1">
    <location>
        <begin position="38"/>
        <end position="90"/>
    </location>
</feature>
<proteinExistence type="predicted"/>
<sequence length="128" mass="13768">MIYILAVGVAVGMAVGMAVGAAVCVIAAVMIIHQKDENERPADDSLSLNALNHQPKSDNEDKSQSADSITYASIGNFNQNPPQKVDAHGEDTVTYASVMTSSDRERILLTTAPSMPLDFKHFSMTSRQ</sequence>
<gene>
    <name evidence="3" type="ORF">UPYG_G00255390</name>
</gene>
<feature type="transmembrane region" description="Helical" evidence="2">
    <location>
        <begin position="6"/>
        <end position="32"/>
    </location>
</feature>
<evidence type="ECO:0000256" key="2">
    <source>
        <dbReference type="SAM" id="Phobius"/>
    </source>
</evidence>
<keyword evidence="2" id="KW-0472">Membrane</keyword>
<comment type="caution">
    <text evidence="3">The sequence shown here is derived from an EMBL/GenBank/DDBJ whole genome shotgun (WGS) entry which is preliminary data.</text>
</comment>
<protein>
    <submittedName>
        <fullName evidence="3">Uncharacterized protein</fullName>
    </submittedName>
</protein>
<organism evidence="3 4">
    <name type="scientific">Umbra pygmaea</name>
    <name type="common">Eastern mudminnow</name>
    <dbReference type="NCBI Taxonomy" id="75934"/>
    <lineage>
        <taxon>Eukaryota</taxon>
        <taxon>Metazoa</taxon>
        <taxon>Chordata</taxon>
        <taxon>Craniata</taxon>
        <taxon>Vertebrata</taxon>
        <taxon>Euteleostomi</taxon>
        <taxon>Actinopterygii</taxon>
        <taxon>Neopterygii</taxon>
        <taxon>Teleostei</taxon>
        <taxon>Protacanthopterygii</taxon>
        <taxon>Esociformes</taxon>
        <taxon>Umbridae</taxon>
        <taxon>Umbra</taxon>
    </lineage>
</organism>
<evidence type="ECO:0000313" key="3">
    <source>
        <dbReference type="EMBL" id="KAL0967677.1"/>
    </source>
</evidence>
<feature type="compositionally biased region" description="Polar residues" evidence="1">
    <location>
        <begin position="65"/>
        <end position="82"/>
    </location>
</feature>
<evidence type="ECO:0000256" key="1">
    <source>
        <dbReference type="SAM" id="MobiDB-lite"/>
    </source>
</evidence>
<keyword evidence="2" id="KW-1133">Transmembrane helix</keyword>